<evidence type="ECO:0000313" key="3">
    <source>
        <dbReference type="Proteomes" id="UP000199411"/>
    </source>
</evidence>
<dbReference type="EMBL" id="FMYU01000010">
    <property type="protein sequence ID" value="SDC85240.1"/>
    <property type="molecule type" value="Genomic_DNA"/>
</dbReference>
<protein>
    <submittedName>
        <fullName evidence="2">Glyoxylase, beta-lactamase superfamily II</fullName>
    </submittedName>
</protein>
<proteinExistence type="predicted"/>
<dbReference type="Gene3D" id="1.10.10.10">
    <property type="entry name" value="Winged helix-like DNA-binding domain superfamily/Winged helix DNA-binding domain"/>
    <property type="match status" value="1"/>
</dbReference>
<dbReference type="PANTHER" id="PTHR23131:SF4">
    <property type="entry name" value="METALLO-BETA-LACTAMASE SUPERFAMILY POTEIN"/>
    <property type="match status" value="1"/>
</dbReference>
<dbReference type="SUPFAM" id="SSF56281">
    <property type="entry name" value="Metallo-hydrolase/oxidoreductase"/>
    <property type="match status" value="1"/>
</dbReference>
<dbReference type="Gene3D" id="3.60.15.10">
    <property type="entry name" value="Ribonuclease Z/Hydroxyacylglutathione hydrolase-like"/>
    <property type="match status" value="1"/>
</dbReference>
<dbReference type="InterPro" id="IPR036388">
    <property type="entry name" value="WH-like_DNA-bd_sf"/>
</dbReference>
<sequence>MRCKISIECIFDNIYKIEVPLPQNPLKSINSYVIKGERSLIIDTGMNRIECEQTLKYALAKLDIDLEKTDIFITHMHADHSGLIGKLSTPQSIVYFTKEDAPYILGTNWEKFWLEEANYAKKFGFPIDSLSNAIKKHPGYKYAFRGNLLSKISYVEDQQVLNYGNLELKCIKTPGHTKGIVCLYEANKKLFFSSDHVLEDITPNISAAYENKNPLKEYLESLDKVYNFDVDMVLPGHRRIFYNLQKRIDELKKHHEERLNEVLNLIDTKTPNDAYKVASLMHWDIKYKNWEDFPIAQKWFAHSEALAHLLYLVDIKKAKIVIQNDRNYFLKT</sequence>
<evidence type="ECO:0000259" key="1">
    <source>
        <dbReference type="SMART" id="SM00849"/>
    </source>
</evidence>
<name>A0A1G6PYG0_9BACT</name>
<dbReference type="CDD" id="cd07725">
    <property type="entry name" value="TTHA1429-like_MBL-fold"/>
    <property type="match status" value="1"/>
</dbReference>
<dbReference type="Pfam" id="PF00753">
    <property type="entry name" value="Lactamase_B"/>
    <property type="match status" value="1"/>
</dbReference>
<evidence type="ECO:0000313" key="2">
    <source>
        <dbReference type="EMBL" id="SDC85240.1"/>
    </source>
</evidence>
<dbReference type="RefSeq" id="WP_216818759.1">
    <property type="nucleotide sequence ID" value="NZ_FMYU01000010.1"/>
</dbReference>
<feature type="domain" description="Metallo-beta-lactamase" evidence="1">
    <location>
        <begin position="28"/>
        <end position="237"/>
    </location>
</feature>
<gene>
    <name evidence="2" type="ORF">SAMN05660835_01475</name>
</gene>
<dbReference type="AlphaFoldDB" id="A0A1G6PYG0"/>
<keyword evidence="3" id="KW-1185">Reference proteome</keyword>
<dbReference type="InterPro" id="IPR050662">
    <property type="entry name" value="Sec-metab_biosynth-thioest"/>
</dbReference>
<accession>A0A1G6PYG0</accession>
<dbReference type="InterPro" id="IPR001279">
    <property type="entry name" value="Metallo-B-lactamas"/>
</dbReference>
<dbReference type="InterPro" id="IPR036866">
    <property type="entry name" value="RibonucZ/Hydroxyglut_hydro"/>
</dbReference>
<reference evidence="3" key="1">
    <citation type="submission" date="2016-10" db="EMBL/GenBank/DDBJ databases">
        <authorList>
            <person name="Varghese N."/>
            <person name="Submissions S."/>
        </authorList>
    </citation>
    <scope>NUCLEOTIDE SEQUENCE [LARGE SCALE GENOMIC DNA]</scope>
    <source>
        <strain evidence="3">DSM 8415</strain>
    </source>
</reference>
<dbReference type="Proteomes" id="UP000199411">
    <property type="component" value="Unassembled WGS sequence"/>
</dbReference>
<organism evidence="2 3">
    <name type="scientific">Desulfurella multipotens</name>
    <dbReference type="NCBI Taxonomy" id="79269"/>
    <lineage>
        <taxon>Bacteria</taxon>
        <taxon>Pseudomonadati</taxon>
        <taxon>Campylobacterota</taxon>
        <taxon>Desulfurellia</taxon>
        <taxon>Desulfurellales</taxon>
        <taxon>Desulfurellaceae</taxon>
        <taxon>Desulfurella</taxon>
    </lineage>
</organism>
<dbReference type="SMART" id="SM00849">
    <property type="entry name" value="Lactamase_B"/>
    <property type="match status" value="1"/>
</dbReference>
<dbReference type="PANTHER" id="PTHR23131">
    <property type="entry name" value="ENDORIBONUCLEASE LACTB2"/>
    <property type="match status" value="1"/>
</dbReference>